<dbReference type="PANTHER" id="PTHR22746">
    <property type="entry name" value="RAB6A-GEF COMPLEX PARTNER PROTEIN 1"/>
    <property type="match status" value="1"/>
</dbReference>
<proteinExistence type="predicted"/>
<evidence type="ECO:0000256" key="1">
    <source>
        <dbReference type="ARBA" id="ARBA00004370"/>
    </source>
</evidence>
<accession>A0A9N9CR76</accession>
<evidence type="ECO:0000256" key="2">
    <source>
        <dbReference type="ARBA" id="ARBA00023136"/>
    </source>
</evidence>
<dbReference type="GO" id="GO:0042147">
    <property type="term" value="P:retrograde transport, endosome to Golgi"/>
    <property type="evidence" value="ECO:0007669"/>
    <property type="project" value="TreeGrafter"/>
</dbReference>
<organism evidence="4 5">
    <name type="scientific">Diversispora eburnea</name>
    <dbReference type="NCBI Taxonomy" id="1213867"/>
    <lineage>
        <taxon>Eukaryota</taxon>
        <taxon>Fungi</taxon>
        <taxon>Fungi incertae sedis</taxon>
        <taxon>Mucoromycota</taxon>
        <taxon>Glomeromycotina</taxon>
        <taxon>Glomeromycetes</taxon>
        <taxon>Diversisporales</taxon>
        <taxon>Diversisporaceae</taxon>
        <taxon>Diversispora</taxon>
    </lineage>
</organism>
<feature type="non-terminal residue" evidence="4">
    <location>
        <position position="104"/>
    </location>
</feature>
<comment type="subcellular location">
    <subcellularLocation>
        <location evidence="1">Membrane</location>
    </subcellularLocation>
</comment>
<reference evidence="4" key="1">
    <citation type="submission" date="2021-06" db="EMBL/GenBank/DDBJ databases">
        <authorList>
            <person name="Kallberg Y."/>
            <person name="Tangrot J."/>
            <person name="Rosling A."/>
        </authorList>
    </citation>
    <scope>NUCLEOTIDE SEQUENCE</scope>
    <source>
        <strain evidence="4">AZ414A</strain>
    </source>
</reference>
<dbReference type="GO" id="GO:0000139">
    <property type="term" value="C:Golgi membrane"/>
    <property type="evidence" value="ECO:0007669"/>
    <property type="project" value="TreeGrafter"/>
</dbReference>
<name>A0A9N9CR76_9GLOM</name>
<keyword evidence="5" id="KW-1185">Reference proteome</keyword>
<dbReference type="OrthoDB" id="5597991at2759"/>
<dbReference type="InterPro" id="IPR040096">
    <property type="entry name" value="Ric1"/>
</dbReference>
<dbReference type="GO" id="GO:0034066">
    <property type="term" value="C:Ric1-Rgp1 guanyl-nucleotide exchange factor complex"/>
    <property type="evidence" value="ECO:0007669"/>
    <property type="project" value="InterPro"/>
</dbReference>
<evidence type="ECO:0000313" key="5">
    <source>
        <dbReference type="Proteomes" id="UP000789706"/>
    </source>
</evidence>
<dbReference type="PANTHER" id="PTHR22746:SF10">
    <property type="entry name" value="GUANINE NUCLEOTIDE EXCHANGE FACTOR SUBUNIT RIC1"/>
    <property type="match status" value="1"/>
</dbReference>
<sequence length="104" mass="12010">FEIEAILFATSYRKLVYFGHALEMLLHQVLEDEAEFSARCCARKTEVPLWDYLFPIVDKCMSTRLLKTATSYLLVLHTLEPSSDNSKVIVVIFWPKRHPGKVPP</sequence>
<gene>
    <name evidence="4" type="ORF">DEBURN_LOCUS10060</name>
</gene>
<keyword evidence="2" id="KW-0472">Membrane</keyword>
<dbReference type="EMBL" id="CAJVPK010002439">
    <property type="protein sequence ID" value="CAG8613053.1"/>
    <property type="molecule type" value="Genomic_DNA"/>
</dbReference>
<dbReference type="InterPro" id="IPR009771">
    <property type="entry name" value="RIC1_C"/>
</dbReference>
<dbReference type="Pfam" id="PF07064">
    <property type="entry name" value="RIC1"/>
    <property type="match status" value="2"/>
</dbReference>
<evidence type="ECO:0000313" key="4">
    <source>
        <dbReference type="EMBL" id="CAG8613053.1"/>
    </source>
</evidence>
<protein>
    <submittedName>
        <fullName evidence="4">9249_t:CDS:1</fullName>
    </submittedName>
</protein>
<feature type="domain" description="RIC1 C-terminal alpha solenoid region" evidence="3">
    <location>
        <begin position="4"/>
        <end position="36"/>
    </location>
</feature>
<evidence type="ECO:0000259" key="3">
    <source>
        <dbReference type="Pfam" id="PF07064"/>
    </source>
</evidence>
<dbReference type="GO" id="GO:0006886">
    <property type="term" value="P:intracellular protein transport"/>
    <property type="evidence" value="ECO:0007669"/>
    <property type="project" value="InterPro"/>
</dbReference>
<comment type="caution">
    <text evidence="4">The sequence shown here is derived from an EMBL/GenBank/DDBJ whole genome shotgun (WGS) entry which is preliminary data.</text>
</comment>
<dbReference type="AlphaFoldDB" id="A0A9N9CR76"/>
<feature type="domain" description="RIC1 C-terminal alpha solenoid region" evidence="3">
    <location>
        <begin position="41"/>
        <end position="92"/>
    </location>
</feature>
<dbReference type="GO" id="GO:0005829">
    <property type="term" value="C:cytosol"/>
    <property type="evidence" value="ECO:0007669"/>
    <property type="project" value="TreeGrafter"/>
</dbReference>
<dbReference type="Proteomes" id="UP000789706">
    <property type="component" value="Unassembled WGS sequence"/>
</dbReference>